<dbReference type="PANTHER" id="PTHR32194">
    <property type="entry name" value="METALLOPROTEASE TLDD"/>
    <property type="match status" value="1"/>
</dbReference>
<dbReference type="GO" id="GO:0019774">
    <property type="term" value="C:proteasome core complex, beta-subunit complex"/>
    <property type="evidence" value="ECO:0007669"/>
    <property type="project" value="UniProtKB-UniRule"/>
</dbReference>
<dbReference type="Proteomes" id="UP001300502">
    <property type="component" value="Unassembled WGS sequence"/>
</dbReference>
<dbReference type="PIRSF" id="PIRSF001213">
    <property type="entry name" value="Psome_endopept_beta"/>
    <property type="match status" value="1"/>
</dbReference>
<dbReference type="EMBL" id="JANCYU010000023">
    <property type="protein sequence ID" value="KAK4524378.1"/>
    <property type="molecule type" value="Genomic_DNA"/>
</dbReference>
<evidence type="ECO:0000256" key="1">
    <source>
        <dbReference type="ARBA" id="ARBA00022490"/>
    </source>
</evidence>
<dbReference type="PROSITE" id="PS51476">
    <property type="entry name" value="PROTEASOME_BETA_2"/>
    <property type="match status" value="1"/>
</dbReference>
<dbReference type="AlphaFoldDB" id="A0AAV9IAG3"/>
<dbReference type="InterPro" id="IPR016295">
    <property type="entry name" value="Proteasome_beta4"/>
</dbReference>
<organism evidence="5 6">
    <name type="scientific">Galdieria yellowstonensis</name>
    <dbReference type="NCBI Taxonomy" id="3028027"/>
    <lineage>
        <taxon>Eukaryota</taxon>
        <taxon>Rhodophyta</taxon>
        <taxon>Bangiophyceae</taxon>
        <taxon>Galdieriales</taxon>
        <taxon>Galdieriaceae</taxon>
        <taxon>Galdieria</taxon>
    </lineage>
</organism>
<name>A0AAV9IAG3_9RHOD</name>
<evidence type="ECO:0000256" key="2">
    <source>
        <dbReference type="ARBA" id="ARBA00022942"/>
    </source>
</evidence>
<accession>A0AAV9IAG3</accession>
<reference evidence="5 6" key="1">
    <citation type="submission" date="2022-07" db="EMBL/GenBank/DDBJ databases">
        <title>Genome-wide signatures of adaptation to extreme environments.</title>
        <authorList>
            <person name="Cho C.H."/>
            <person name="Yoon H.S."/>
        </authorList>
    </citation>
    <scope>NUCLEOTIDE SEQUENCE [LARGE SCALE GENOMIC DNA]</scope>
    <source>
        <strain evidence="5 6">108.79 E11</strain>
    </source>
</reference>
<dbReference type="Gene3D" id="3.60.20.10">
    <property type="entry name" value="Glutamine Phosphoribosylpyrophosphate, subunit 1, domain 1"/>
    <property type="match status" value="1"/>
</dbReference>
<comment type="caution">
    <text evidence="5">The sequence shown here is derived from an EMBL/GenBank/DDBJ whole genome shotgun (WGS) entry which is preliminary data.</text>
</comment>
<keyword evidence="6" id="KW-1185">Reference proteome</keyword>
<comment type="similarity">
    <text evidence="4">Belongs to the peptidase T1B family.</text>
</comment>
<evidence type="ECO:0000256" key="4">
    <source>
        <dbReference type="PIRNR" id="PIRNR001213"/>
    </source>
</evidence>
<dbReference type="GO" id="GO:0051603">
    <property type="term" value="P:proteolysis involved in protein catabolic process"/>
    <property type="evidence" value="ECO:0007669"/>
    <property type="project" value="InterPro"/>
</dbReference>
<comment type="subcellular location">
    <subcellularLocation>
        <location evidence="4">Cytoplasm</location>
    </subcellularLocation>
    <subcellularLocation>
        <location evidence="4">Nucleus</location>
    </subcellularLocation>
</comment>
<dbReference type="PROSITE" id="PS00854">
    <property type="entry name" value="PROTEASOME_BETA_1"/>
    <property type="match status" value="1"/>
</dbReference>
<sequence>MQLRIPSAAVKAQYVDPTQVVVDPVRHTTSPLVTGGSVVGIRCCDGVVIAADTLASYGSMARFQNLSRLVKVTDNCLLGGGGEISDFQEIQRLLENLITKDFCFNDEHTQSPRSVHQYLGRVLYAQRSRLNPLWNSLLVGGYTAGQSFLGMVDLYGTTFESEVLATGFGVLLGLPLLRKAYRPDLTVQEGIKVVEDVYRVLFYRDARSINRIQVATATEAGVTISEPYSLETKWDFKGFVNPRSPYDESTW</sequence>
<dbReference type="GO" id="GO:0005634">
    <property type="term" value="C:nucleus"/>
    <property type="evidence" value="ECO:0007669"/>
    <property type="project" value="UniProtKB-SubCell"/>
</dbReference>
<keyword evidence="1 4" id="KW-0963">Cytoplasm</keyword>
<dbReference type="InterPro" id="IPR016050">
    <property type="entry name" value="Proteasome_bsu_CS"/>
</dbReference>
<dbReference type="InterPro" id="IPR001353">
    <property type="entry name" value="Proteasome_sua/b"/>
</dbReference>
<keyword evidence="3 4" id="KW-0539">Nucleus</keyword>
<gene>
    <name evidence="5" type="ORF">GAYE_SCF03G2278</name>
</gene>
<keyword evidence="2 4" id="KW-0647">Proteasome</keyword>
<dbReference type="SUPFAM" id="SSF56235">
    <property type="entry name" value="N-terminal nucleophile aminohydrolases (Ntn hydrolases)"/>
    <property type="match status" value="1"/>
</dbReference>
<dbReference type="CDD" id="cd03760">
    <property type="entry name" value="proteasome_beta_type_4"/>
    <property type="match status" value="1"/>
</dbReference>
<dbReference type="PANTHER" id="PTHR32194:SF6">
    <property type="entry name" value="PROTEASOME SUBUNIT BETA"/>
    <property type="match status" value="1"/>
</dbReference>
<dbReference type="Pfam" id="PF00227">
    <property type="entry name" value="Proteasome"/>
    <property type="match status" value="1"/>
</dbReference>
<evidence type="ECO:0000313" key="6">
    <source>
        <dbReference type="Proteomes" id="UP001300502"/>
    </source>
</evidence>
<evidence type="ECO:0000256" key="3">
    <source>
        <dbReference type="ARBA" id="ARBA00023242"/>
    </source>
</evidence>
<evidence type="ECO:0000313" key="5">
    <source>
        <dbReference type="EMBL" id="KAK4524378.1"/>
    </source>
</evidence>
<proteinExistence type="inferred from homology"/>
<protein>
    <recommendedName>
        <fullName evidence="4">Proteasome subunit beta</fullName>
    </recommendedName>
</protein>
<dbReference type="GO" id="GO:0005737">
    <property type="term" value="C:cytoplasm"/>
    <property type="evidence" value="ECO:0007669"/>
    <property type="project" value="UniProtKB-SubCell"/>
</dbReference>
<dbReference type="InterPro" id="IPR023333">
    <property type="entry name" value="Proteasome_suB-type"/>
</dbReference>
<comment type="function">
    <text evidence="4">Non-catalytic component of the proteasome.</text>
</comment>
<dbReference type="InterPro" id="IPR029055">
    <property type="entry name" value="Ntn_hydrolases_N"/>
</dbReference>